<dbReference type="SUPFAM" id="SSF54523">
    <property type="entry name" value="Pili subunits"/>
    <property type="match status" value="1"/>
</dbReference>
<evidence type="ECO:0000313" key="3">
    <source>
        <dbReference type="Proteomes" id="UP000219494"/>
    </source>
</evidence>
<dbReference type="Gene3D" id="3.55.40.10">
    <property type="entry name" value="minor pseudopilin epsh domain"/>
    <property type="match status" value="1"/>
</dbReference>
<dbReference type="Proteomes" id="UP000219494">
    <property type="component" value="Unassembled WGS sequence"/>
</dbReference>
<feature type="transmembrane region" description="Helical" evidence="1">
    <location>
        <begin position="6"/>
        <end position="28"/>
    </location>
</feature>
<evidence type="ECO:0000256" key="1">
    <source>
        <dbReference type="SAM" id="Phobius"/>
    </source>
</evidence>
<accession>A0A285QXK4</accession>
<dbReference type="RefSeq" id="WP_097063579.1">
    <property type="nucleotide sequence ID" value="NZ_OBMI01000002.1"/>
</dbReference>
<dbReference type="EMBL" id="OBMI01000002">
    <property type="protein sequence ID" value="SOB86571.1"/>
    <property type="molecule type" value="Genomic_DNA"/>
</dbReference>
<evidence type="ECO:0000313" key="2">
    <source>
        <dbReference type="EMBL" id="SOB86571.1"/>
    </source>
</evidence>
<keyword evidence="3" id="KW-1185">Reference proteome</keyword>
<dbReference type="InterPro" id="IPR012902">
    <property type="entry name" value="N_methyl_site"/>
</dbReference>
<proteinExistence type="predicted"/>
<reference evidence="2 3" key="1">
    <citation type="submission" date="2017-07" db="EMBL/GenBank/DDBJ databases">
        <authorList>
            <person name="Sun Z.S."/>
            <person name="Albrecht U."/>
            <person name="Echele G."/>
            <person name="Lee C.C."/>
        </authorList>
    </citation>
    <scope>NUCLEOTIDE SEQUENCE [LARGE SCALE GENOMIC DNA]</scope>
    <source>
        <strain evidence="2 3">CGMCC 1.12672</strain>
    </source>
</reference>
<organism evidence="2 3">
    <name type="scientific">Sphingomonas guangdongensis</name>
    <dbReference type="NCBI Taxonomy" id="1141890"/>
    <lineage>
        <taxon>Bacteria</taxon>
        <taxon>Pseudomonadati</taxon>
        <taxon>Pseudomonadota</taxon>
        <taxon>Alphaproteobacteria</taxon>
        <taxon>Sphingomonadales</taxon>
        <taxon>Sphingomonadaceae</taxon>
        <taxon>Sphingomonas</taxon>
    </lineage>
</organism>
<dbReference type="OrthoDB" id="7204788at2"/>
<name>A0A285QXK4_9SPHN</name>
<protein>
    <submittedName>
        <fullName evidence="2">General secretion pathway protein H</fullName>
    </submittedName>
</protein>
<dbReference type="AlphaFoldDB" id="A0A285QXK4"/>
<keyword evidence="1" id="KW-1133">Transmembrane helix</keyword>
<keyword evidence="1" id="KW-0472">Membrane</keyword>
<sequence length="143" mass="14807">MTLVEMLVVLAIIGVAAGVVTLGIGAATRAPSVESEARRFAQRLEAAADDAMLGDRMVALTTDQSGYGFVKVAADGTVPQGTPKLDYHRLPGGIAMALDQTPPLVLGLDGVSRPLVATLANGEQRWTVRYDGLSATVARSTAS</sequence>
<dbReference type="InterPro" id="IPR045584">
    <property type="entry name" value="Pilin-like"/>
</dbReference>
<gene>
    <name evidence="2" type="ORF">SAMN06297144_1677</name>
</gene>
<keyword evidence="1" id="KW-0812">Transmembrane</keyword>
<dbReference type="NCBIfam" id="TIGR02532">
    <property type="entry name" value="IV_pilin_GFxxxE"/>
    <property type="match status" value="1"/>
</dbReference>